<dbReference type="Proteomes" id="UP000026915">
    <property type="component" value="Chromosome 5"/>
</dbReference>
<gene>
    <name evidence="4" type="ORF">TCM_022229</name>
</gene>
<dbReference type="EMBL" id="CM001883">
    <property type="protein sequence ID" value="EOY07909.1"/>
    <property type="molecule type" value="Genomic_DNA"/>
</dbReference>
<dbReference type="STRING" id="3641.A0A061F067"/>
<name>A0A061F067_THECC</name>
<comment type="similarity">
    <text evidence="1">Belongs to the ARG7 family.</text>
</comment>
<dbReference type="PANTHER" id="PTHR31374">
    <property type="entry name" value="AUXIN-INDUCED PROTEIN-LIKE-RELATED"/>
    <property type="match status" value="1"/>
</dbReference>
<evidence type="ECO:0000256" key="1">
    <source>
        <dbReference type="ARBA" id="ARBA00006974"/>
    </source>
</evidence>
<keyword evidence="3" id="KW-0341">Growth regulation</keyword>
<evidence type="ECO:0000256" key="2">
    <source>
        <dbReference type="ARBA" id="ARBA00022473"/>
    </source>
</evidence>
<keyword evidence="5" id="KW-1185">Reference proteome</keyword>
<sequence length="99" mass="11150">MGKAKNFGVLKKGSIGMIRFIAGKLQSSLPLSKTIREGHFVVIATEGPEPKRFVIKLDHLNNPEFLKLLKQAEEEFGFYREGAIELPCRPDELQRILGI</sequence>
<evidence type="ECO:0000313" key="4">
    <source>
        <dbReference type="EMBL" id="EOY07909.1"/>
    </source>
</evidence>
<proteinExistence type="inferred from homology"/>
<dbReference type="HOGENOM" id="CLU_098106_1_2_1"/>
<dbReference type="PANTHER" id="PTHR31374:SF153">
    <property type="entry name" value="AUXIN-RESPONSIVE PROTEIN SAUR36-LIKE"/>
    <property type="match status" value="1"/>
</dbReference>
<protein>
    <submittedName>
        <fullName evidence="4">SAUR-like auxin-responsive protein family</fullName>
    </submittedName>
</protein>
<dbReference type="Pfam" id="PF02519">
    <property type="entry name" value="Auxin_inducible"/>
    <property type="match status" value="1"/>
</dbReference>
<accession>A0A061F067</accession>
<dbReference type="eggNOG" id="ENOG502SQQ1">
    <property type="taxonomic scope" value="Eukaryota"/>
</dbReference>
<dbReference type="InParanoid" id="A0A061F067"/>
<organism evidence="4 5">
    <name type="scientific">Theobroma cacao</name>
    <name type="common">Cacao</name>
    <name type="synonym">Cocoa</name>
    <dbReference type="NCBI Taxonomy" id="3641"/>
    <lineage>
        <taxon>Eukaryota</taxon>
        <taxon>Viridiplantae</taxon>
        <taxon>Streptophyta</taxon>
        <taxon>Embryophyta</taxon>
        <taxon>Tracheophyta</taxon>
        <taxon>Spermatophyta</taxon>
        <taxon>Magnoliopsida</taxon>
        <taxon>eudicotyledons</taxon>
        <taxon>Gunneridae</taxon>
        <taxon>Pentapetalae</taxon>
        <taxon>rosids</taxon>
        <taxon>malvids</taxon>
        <taxon>Malvales</taxon>
        <taxon>Malvaceae</taxon>
        <taxon>Byttnerioideae</taxon>
        <taxon>Theobroma</taxon>
    </lineage>
</organism>
<dbReference type="Gramene" id="EOY07909">
    <property type="protein sequence ID" value="EOY07909"/>
    <property type="gene ID" value="TCM_022229"/>
</dbReference>
<dbReference type="OMA" id="FGFSHEG"/>
<dbReference type="AlphaFoldDB" id="A0A061F067"/>
<dbReference type="InterPro" id="IPR003676">
    <property type="entry name" value="SAUR_fam"/>
</dbReference>
<keyword evidence="2" id="KW-0217">Developmental protein</keyword>
<evidence type="ECO:0000313" key="5">
    <source>
        <dbReference type="Proteomes" id="UP000026915"/>
    </source>
</evidence>
<reference evidence="4 5" key="1">
    <citation type="journal article" date="2013" name="Genome Biol.">
        <title>The genome sequence of the most widely cultivated cacao type and its use to identify candidate genes regulating pod color.</title>
        <authorList>
            <person name="Motamayor J.C."/>
            <person name="Mockaitis K."/>
            <person name="Schmutz J."/>
            <person name="Haiminen N."/>
            <person name="Iii D.L."/>
            <person name="Cornejo O."/>
            <person name="Findley S.D."/>
            <person name="Zheng P."/>
            <person name="Utro F."/>
            <person name="Royaert S."/>
            <person name="Saski C."/>
            <person name="Jenkins J."/>
            <person name="Podicheti R."/>
            <person name="Zhao M."/>
            <person name="Scheffler B.E."/>
            <person name="Stack J.C."/>
            <person name="Feltus F.A."/>
            <person name="Mustiga G.M."/>
            <person name="Amores F."/>
            <person name="Phillips W."/>
            <person name="Marelli J.P."/>
            <person name="May G.D."/>
            <person name="Shapiro H."/>
            <person name="Ma J."/>
            <person name="Bustamante C.D."/>
            <person name="Schnell R.J."/>
            <person name="Main D."/>
            <person name="Gilbert D."/>
            <person name="Parida L."/>
            <person name="Kuhn D.N."/>
        </authorList>
    </citation>
    <scope>NUCLEOTIDE SEQUENCE [LARGE SCALE GENOMIC DNA]</scope>
    <source>
        <strain evidence="5">cv. Matina 1-6</strain>
    </source>
</reference>
<evidence type="ECO:0000256" key="3">
    <source>
        <dbReference type="ARBA" id="ARBA00022604"/>
    </source>
</evidence>
<dbReference type="GO" id="GO:0009733">
    <property type="term" value="P:response to auxin"/>
    <property type="evidence" value="ECO:0007669"/>
    <property type="project" value="InterPro"/>
</dbReference>